<dbReference type="Pfam" id="PF09335">
    <property type="entry name" value="VTT_dom"/>
    <property type="match status" value="1"/>
</dbReference>
<reference evidence="3 4" key="1">
    <citation type="journal article" date="2016" name="Nat. Commun.">
        <title>Thousands of microbial genomes shed light on interconnected biogeochemical processes in an aquifer system.</title>
        <authorList>
            <person name="Anantharaman K."/>
            <person name="Brown C.T."/>
            <person name="Hug L.A."/>
            <person name="Sharon I."/>
            <person name="Castelle C.J."/>
            <person name="Probst A.J."/>
            <person name="Thomas B.C."/>
            <person name="Singh A."/>
            <person name="Wilkins M.J."/>
            <person name="Karaoz U."/>
            <person name="Brodie E.L."/>
            <person name="Williams K.H."/>
            <person name="Hubbard S.S."/>
            <person name="Banfield J.F."/>
        </authorList>
    </citation>
    <scope>NUCLEOTIDE SEQUENCE [LARGE SCALE GENOMIC DNA]</scope>
</reference>
<dbReference type="AlphaFoldDB" id="A0A1F7RU24"/>
<feature type="transmembrane region" description="Helical" evidence="1">
    <location>
        <begin position="111"/>
        <end position="127"/>
    </location>
</feature>
<gene>
    <name evidence="3" type="ORF">A2161_20845</name>
</gene>
<feature type="transmembrane region" description="Helical" evidence="1">
    <location>
        <begin position="74"/>
        <end position="99"/>
    </location>
</feature>
<dbReference type="InterPro" id="IPR051311">
    <property type="entry name" value="DedA_domain"/>
</dbReference>
<feature type="transmembrane region" description="Helical" evidence="1">
    <location>
        <begin position="134"/>
        <end position="159"/>
    </location>
</feature>
<accession>A0A1F7RU24</accession>
<sequence>MARIESSNVITGIINKVNTPIRKVYEWVLHWAETPYGEIALFILAFAESSFFPVPPDILLIALGIAVQTKAFRLALVCSIASIIGGMAGYSIGYFLWYIPRTQEFTSIAKFFFNYIPGFTHELFYALKEKYDLYNFWIVFTAGFTPIPYKVITITAGVFKINFPLFLIASAIGRSARFFLVGTIIYFYGDKAKQFIDKYFNMLSILFVILLILGFFILKYIF</sequence>
<feature type="domain" description="VTT" evidence="2">
    <location>
        <begin position="54"/>
        <end position="186"/>
    </location>
</feature>
<protein>
    <submittedName>
        <fullName evidence="3">Cytochrome B</fullName>
    </submittedName>
</protein>
<comment type="caution">
    <text evidence="3">The sequence shown here is derived from an EMBL/GenBank/DDBJ whole genome shotgun (WGS) entry which is preliminary data.</text>
</comment>
<evidence type="ECO:0000256" key="1">
    <source>
        <dbReference type="SAM" id="Phobius"/>
    </source>
</evidence>
<organism evidence="3 4">
    <name type="scientific">Candidatus Schekmanbacteria bacterium RBG_13_48_7</name>
    <dbReference type="NCBI Taxonomy" id="1817878"/>
    <lineage>
        <taxon>Bacteria</taxon>
        <taxon>Candidatus Schekmaniibacteriota</taxon>
    </lineage>
</organism>
<proteinExistence type="predicted"/>
<keyword evidence="1" id="KW-1133">Transmembrane helix</keyword>
<keyword evidence="1" id="KW-0472">Membrane</keyword>
<dbReference type="PANTHER" id="PTHR42709">
    <property type="entry name" value="ALKALINE PHOSPHATASE LIKE PROTEIN"/>
    <property type="match status" value="1"/>
</dbReference>
<name>A0A1F7RU24_9BACT</name>
<keyword evidence="1" id="KW-0812">Transmembrane</keyword>
<dbReference type="GO" id="GO:0005886">
    <property type="term" value="C:plasma membrane"/>
    <property type="evidence" value="ECO:0007669"/>
    <property type="project" value="TreeGrafter"/>
</dbReference>
<feature type="transmembrane region" description="Helical" evidence="1">
    <location>
        <begin position="165"/>
        <end position="188"/>
    </location>
</feature>
<dbReference type="InterPro" id="IPR032816">
    <property type="entry name" value="VTT_dom"/>
</dbReference>
<evidence type="ECO:0000313" key="3">
    <source>
        <dbReference type="EMBL" id="OGL44880.1"/>
    </source>
</evidence>
<dbReference type="Proteomes" id="UP000179266">
    <property type="component" value="Unassembled WGS sequence"/>
</dbReference>
<dbReference type="EMBL" id="MGDD01000200">
    <property type="protein sequence ID" value="OGL44880.1"/>
    <property type="molecule type" value="Genomic_DNA"/>
</dbReference>
<evidence type="ECO:0000313" key="4">
    <source>
        <dbReference type="Proteomes" id="UP000179266"/>
    </source>
</evidence>
<feature type="transmembrane region" description="Helical" evidence="1">
    <location>
        <begin position="200"/>
        <end position="221"/>
    </location>
</feature>
<evidence type="ECO:0000259" key="2">
    <source>
        <dbReference type="Pfam" id="PF09335"/>
    </source>
</evidence>
<dbReference type="PANTHER" id="PTHR42709:SF11">
    <property type="entry name" value="DEDA FAMILY PROTEIN"/>
    <property type="match status" value="1"/>
</dbReference>